<evidence type="ECO:0000256" key="9">
    <source>
        <dbReference type="ARBA" id="ARBA00034808"/>
    </source>
</evidence>
<dbReference type="CDD" id="cd17932">
    <property type="entry name" value="DEXQc_UvrD"/>
    <property type="match status" value="1"/>
</dbReference>
<dbReference type="EMBL" id="SOEZ01000007">
    <property type="protein sequence ID" value="TFB56382.1"/>
    <property type="molecule type" value="Genomic_DNA"/>
</dbReference>
<evidence type="ECO:0000259" key="12">
    <source>
        <dbReference type="PROSITE" id="PS51198"/>
    </source>
</evidence>
<dbReference type="Pfam" id="PF00580">
    <property type="entry name" value="UvrD-helicase"/>
    <property type="match status" value="1"/>
</dbReference>
<gene>
    <name evidence="13" type="ORF">E3O23_01220</name>
</gene>
<evidence type="ECO:0000256" key="11">
    <source>
        <dbReference type="PROSITE-ProRule" id="PRU00560"/>
    </source>
</evidence>
<sequence>MTSNKPVGAQIAAVESAAEHLLVLAPPGCGKTEVLAMRADRLIRSGVVRPGRHLLAITFTNRARDNLRNRLVQQLGTSRLRDTVIVMNFHELSARIVEAHHLTIGLKPDFTFPRPAWLRRTLNKITNHRGTQSAAKDLLGALHRLPLTDLELLQQLTDADNPTALQVERHRVEEHYIDYGDLQRYAQLILRNPRVAALFQAHFDAVIVDEFQDLSLQQYEISRLICTRNSTYVGDPYQGIFGWAGAQPVEVHADLQTRAGEAVDLDVSFRSSPAVLNVVNSISVSLGSAALSAAEPHNWGEGGGHAYAAGYSTDASEANGVVALTDYLAQQYPGDTIGVICRAAYRRGALERAYDRAECRPQFWDIALDTPRVGRLLKLHARQVDATLPLREQAEDLRRRASDSLQPTDIETIGEVNDACEQLLEYDFEGATVKILMDRIRDSQSIASISAGVHVLNAHVGKGQQFDWVVVVGLEEGHVPSSYSTTDDQLREDQRILLVMLSRARKGLFLTWAAGNTNQYGRTFRNGQSRWWDTMAAATKPMTPDVASIMKIT</sequence>
<evidence type="ECO:0000256" key="3">
    <source>
        <dbReference type="ARBA" id="ARBA00022801"/>
    </source>
</evidence>
<protein>
    <recommendedName>
        <fullName evidence="9">DNA 3'-5' helicase</fullName>
        <ecNumber evidence="9">5.6.2.4</ecNumber>
    </recommendedName>
</protein>
<dbReference type="Proteomes" id="UP000297866">
    <property type="component" value="Unassembled WGS sequence"/>
</dbReference>
<dbReference type="InterPro" id="IPR014017">
    <property type="entry name" value="DNA_helicase_UvrD-like_C"/>
</dbReference>
<dbReference type="GO" id="GO:0016887">
    <property type="term" value="F:ATP hydrolysis activity"/>
    <property type="evidence" value="ECO:0007669"/>
    <property type="project" value="RHEA"/>
</dbReference>
<evidence type="ECO:0000256" key="10">
    <source>
        <dbReference type="ARBA" id="ARBA00048988"/>
    </source>
</evidence>
<evidence type="ECO:0000256" key="4">
    <source>
        <dbReference type="ARBA" id="ARBA00022806"/>
    </source>
</evidence>
<dbReference type="GO" id="GO:0003677">
    <property type="term" value="F:DNA binding"/>
    <property type="evidence" value="ECO:0007669"/>
    <property type="project" value="UniProtKB-KW"/>
</dbReference>
<dbReference type="PANTHER" id="PTHR11070:SF2">
    <property type="entry name" value="ATP-DEPENDENT DNA HELICASE SRS2"/>
    <property type="match status" value="1"/>
</dbReference>
<dbReference type="AlphaFoldDB" id="A0A4V3I6V4"/>
<reference evidence="13 14" key="1">
    <citation type="submission" date="2019-03" db="EMBL/GenBank/DDBJ databases">
        <title>Genomics of glacier-inhabiting Cryobacterium strains.</title>
        <authorList>
            <person name="Liu Q."/>
            <person name="Xin Y.-H."/>
        </authorList>
    </citation>
    <scope>NUCLEOTIDE SEQUENCE [LARGE SCALE GENOMIC DNA]</scope>
    <source>
        <strain evidence="13 14">Sr47</strain>
    </source>
</reference>
<dbReference type="SUPFAM" id="SSF52540">
    <property type="entry name" value="P-loop containing nucleoside triphosphate hydrolases"/>
    <property type="match status" value="1"/>
</dbReference>
<keyword evidence="4 11" id="KW-0347">Helicase</keyword>
<keyword evidence="6" id="KW-0238">DNA-binding</keyword>
<dbReference type="GO" id="GO:0000725">
    <property type="term" value="P:recombinational repair"/>
    <property type="evidence" value="ECO:0007669"/>
    <property type="project" value="TreeGrafter"/>
</dbReference>
<keyword evidence="5 11" id="KW-0067">ATP-binding</keyword>
<comment type="similarity">
    <text evidence="1">Belongs to the helicase family. UvrD subfamily.</text>
</comment>
<evidence type="ECO:0000256" key="6">
    <source>
        <dbReference type="ARBA" id="ARBA00023125"/>
    </source>
</evidence>
<keyword evidence="3 11" id="KW-0378">Hydrolase</keyword>
<dbReference type="PROSITE" id="PS51198">
    <property type="entry name" value="UVRD_HELICASE_ATP_BIND"/>
    <property type="match status" value="1"/>
</dbReference>
<dbReference type="GO" id="GO:0043138">
    <property type="term" value="F:3'-5' DNA helicase activity"/>
    <property type="evidence" value="ECO:0007669"/>
    <property type="project" value="UniProtKB-EC"/>
</dbReference>
<dbReference type="Gene3D" id="1.10.10.160">
    <property type="match status" value="1"/>
</dbReference>
<dbReference type="EC" id="5.6.2.4" evidence="9"/>
<evidence type="ECO:0000256" key="8">
    <source>
        <dbReference type="ARBA" id="ARBA00034617"/>
    </source>
</evidence>
<dbReference type="RefSeq" id="WP_134487085.1">
    <property type="nucleotide sequence ID" value="NZ_SOEZ01000007.1"/>
</dbReference>
<evidence type="ECO:0000313" key="13">
    <source>
        <dbReference type="EMBL" id="TFB56382.1"/>
    </source>
</evidence>
<proteinExistence type="inferred from homology"/>
<feature type="binding site" evidence="11">
    <location>
        <begin position="25"/>
        <end position="32"/>
    </location>
    <ligand>
        <name>ATP</name>
        <dbReference type="ChEBI" id="CHEBI:30616"/>
    </ligand>
</feature>
<comment type="catalytic activity">
    <reaction evidence="8">
        <text>Couples ATP hydrolysis with the unwinding of duplex DNA by translocating in the 3'-5' direction.</text>
        <dbReference type="EC" id="5.6.2.4"/>
    </reaction>
</comment>
<dbReference type="InterPro" id="IPR000212">
    <property type="entry name" value="DNA_helicase_UvrD/REP"/>
</dbReference>
<organism evidence="13 14">
    <name type="scientific">Cryobacterium tagatosivorans</name>
    <dbReference type="NCBI Taxonomy" id="1259199"/>
    <lineage>
        <taxon>Bacteria</taxon>
        <taxon>Bacillati</taxon>
        <taxon>Actinomycetota</taxon>
        <taxon>Actinomycetes</taxon>
        <taxon>Micrococcales</taxon>
        <taxon>Microbacteriaceae</taxon>
        <taxon>Cryobacterium</taxon>
    </lineage>
</organism>
<dbReference type="Pfam" id="PF13361">
    <property type="entry name" value="UvrD_C"/>
    <property type="match status" value="1"/>
</dbReference>
<comment type="catalytic activity">
    <reaction evidence="10">
        <text>ATP + H2O = ADP + phosphate + H(+)</text>
        <dbReference type="Rhea" id="RHEA:13065"/>
        <dbReference type="ChEBI" id="CHEBI:15377"/>
        <dbReference type="ChEBI" id="CHEBI:15378"/>
        <dbReference type="ChEBI" id="CHEBI:30616"/>
        <dbReference type="ChEBI" id="CHEBI:43474"/>
        <dbReference type="ChEBI" id="CHEBI:456216"/>
        <dbReference type="EC" id="5.6.2.4"/>
    </reaction>
</comment>
<feature type="domain" description="UvrD-like helicase ATP-binding" evidence="12">
    <location>
        <begin position="4"/>
        <end position="272"/>
    </location>
</feature>
<evidence type="ECO:0000313" key="14">
    <source>
        <dbReference type="Proteomes" id="UP000297866"/>
    </source>
</evidence>
<dbReference type="GO" id="GO:0005524">
    <property type="term" value="F:ATP binding"/>
    <property type="evidence" value="ECO:0007669"/>
    <property type="project" value="UniProtKB-UniRule"/>
</dbReference>
<evidence type="ECO:0000256" key="5">
    <source>
        <dbReference type="ARBA" id="ARBA00022840"/>
    </source>
</evidence>
<accession>A0A4V3I6V4</accession>
<dbReference type="InterPro" id="IPR013986">
    <property type="entry name" value="DExx_box_DNA_helicase_dom_sf"/>
</dbReference>
<evidence type="ECO:0000256" key="2">
    <source>
        <dbReference type="ARBA" id="ARBA00022741"/>
    </source>
</evidence>
<evidence type="ECO:0000256" key="7">
    <source>
        <dbReference type="ARBA" id="ARBA00023235"/>
    </source>
</evidence>
<name>A0A4V3I6V4_9MICO</name>
<evidence type="ECO:0000256" key="1">
    <source>
        <dbReference type="ARBA" id="ARBA00009922"/>
    </source>
</evidence>
<dbReference type="OrthoDB" id="9810135at2"/>
<keyword evidence="2 11" id="KW-0547">Nucleotide-binding</keyword>
<dbReference type="InterPro" id="IPR014016">
    <property type="entry name" value="UvrD-like_ATP-bd"/>
</dbReference>
<dbReference type="InterPro" id="IPR027417">
    <property type="entry name" value="P-loop_NTPase"/>
</dbReference>
<keyword evidence="14" id="KW-1185">Reference proteome</keyword>
<keyword evidence="7" id="KW-0413">Isomerase</keyword>
<dbReference type="PANTHER" id="PTHR11070">
    <property type="entry name" value="UVRD / RECB / PCRA DNA HELICASE FAMILY MEMBER"/>
    <property type="match status" value="1"/>
</dbReference>
<dbReference type="Gene3D" id="3.40.50.300">
    <property type="entry name" value="P-loop containing nucleotide triphosphate hydrolases"/>
    <property type="match status" value="2"/>
</dbReference>
<comment type="caution">
    <text evidence="13">The sequence shown here is derived from an EMBL/GenBank/DDBJ whole genome shotgun (WGS) entry which is preliminary data.</text>
</comment>